<sequence>MKEILEQVKEKLENAYNHPDSADLDACIRQLQDARQQYGDKGTMIEDAITAIEQAKHSIPEHRHAGTDSAAGAFGQAYNALEHAIESFSGTENNDPF</sequence>
<evidence type="ECO:0000313" key="3">
    <source>
        <dbReference type="EMBL" id="KYC73581.1"/>
    </source>
</evidence>
<dbReference type="OMA" id="GGKQQMM"/>
<reference evidence="6 7" key="3">
    <citation type="submission" date="2016-01" db="EMBL/GenBank/DDBJ databases">
        <title>Genome Sequences of Twelve Sporeforming Bacillus Species Isolated from Foods.</title>
        <authorList>
            <person name="Berendsen E.M."/>
            <person name="Wells-Bennik M.H."/>
            <person name="Krawcyk A.O."/>
            <person name="De Jong A."/>
            <person name="Holsappel S."/>
            <person name="Eijlander R.T."/>
            <person name="Kuipers O.P."/>
        </authorList>
    </citation>
    <scope>NUCLEOTIDE SEQUENCE [LARGE SCALE GENOMIC DNA]</scope>
    <source>
        <strain evidence="2 6">B4098</strain>
        <strain evidence="3 7">B4099</strain>
    </source>
</reference>
<dbReference type="GeneID" id="93260864"/>
<dbReference type="RefSeq" id="WP_013858390.1">
    <property type="nucleotide sequence ID" value="NZ_CP010525.1"/>
</dbReference>
<dbReference type="EMBL" id="JASUZX010000001">
    <property type="protein sequence ID" value="MDL5039843.1"/>
    <property type="molecule type" value="Genomic_DNA"/>
</dbReference>
<reference evidence="1" key="1">
    <citation type="submission" date="2015-01" db="EMBL/GenBank/DDBJ databases">
        <title>Comparative genome analysis of Bacillus coagulans HM-08, Clostridium butyricum HM-68, Bacillus subtilis HM-66 and Bacillus licheniformis BL-09.</title>
        <authorList>
            <person name="Zhang H."/>
        </authorList>
    </citation>
    <scope>NUCLEOTIDE SEQUENCE [LARGE SCALE GENOMIC DNA]</scope>
    <source>
        <strain evidence="1">HM-08</strain>
    </source>
</reference>
<dbReference type="Proteomes" id="UP000032024">
    <property type="component" value="Chromosome"/>
</dbReference>
<evidence type="ECO:0000313" key="2">
    <source>
        <dbReference type="EMBL" id="KYC60617.1"/>
    </source>
</evidence>
<dbReference type="Proteomes" id="UP001223084">
    <property type="component" value="Unassembled WGS sequence"/>
</dbReference>
<dbReference type="EMBL" id="LQYG01000090">
    <property type="protein sequence ID" value="KYC60617.1"/>
    <property type="molecule type" value="Genomic_DNA"/>
</dbReference>
<reference evidence="4" key="4">
    <citation type="submission" date="2023-06" db="EMBL/GenBank/DDBJ databases">
        <title>Probiogenomic evaluation and L lactic producing Weizmannia coaggulans BKMTCR2-2 from tree bark.</title>
        <authorList>
            <person name="Mahittikon J."/>
            <person name="Tanasupawat S."/>
        </authorList>
    </citation>
    <scope>NUCLEOTIDE SEQUENCE</scope>
    <source>
        <strain evidence="4">BKMTCR2-2</strain>
    </source>
</reference>
<dbReference type="AlphaFoldDB" id="A0A0C5CCA1"/>
<organism evidence="3 7">
    <name type="scientific">Heyndrickxia coagulans</name>
    <name type="common">Weizmannia coagulans</name>
    <dbReference type="NCBI Taxonomy" id="1398"/>
    <lineage>
        <taxon>Bacteria</taxon>
        <taxon>Bacillati</taxon>
        <taxon>Bacillota</taxon>
        <taxon>Bacilli</taxon>
        <taxon>Bacillales</taxon>
        <taxon>Bacillaceae</taxon>
        <taxon>Heyndrickxia</taxon>
    </lineage>
</organism>
<evidence type="ECO:0000313" key="1">
    <source>
        <dbReference type="EMBL" id="AJO24314.1"/>
    </source>
</evidence>
<evidence type="ECO:0000313" key="6">
    <source>
        <dbReference type="Proteomes" id="UP000075288"/>
    </source>
</evidence>
<reference evidence="5" key="2">
    <citation type="submission" date="2015-01" db="EMBL/GenBank/DDBJ databases">
        <title>Comparative genome analysis of Bacillus coagulans HM-08, Clostridium butyricum HM-68, Bacillus subtilis HM-66 and Bacillus paralicheniformis BL-09.</title>
        <authorList>
            <person name="Zhang H."/>
        </authorList>
    </citation>
    <scope>NUCLEOTIDE SEQUENCE [LARGE SCALE GENOMIC DNA]</scope>
    <source>
        <strain evidence="5">HM-08</strain>
    </source>
</reference>
<dbReference type="Proteomes" id="UP000075304">
    <property type="component" value="Unassembled WGS sequence"/>
</dbReference>
<gene>
    <name evidence="2" type="ORF">B4098_0780</name>
    <name evidence="3" type="ORF">B4099_0926</name>
    <name evidence="4" type="ORF">QN341_01910</name>
    <name evidence="1" type="ORF">SB48_HM08orf05618</name>
</gene>
<evidence type="ECO:0000313" key="4">
    <source>
        <dbReference type="EMBL" id="MDL5039843.1"/>
    </source>
</evidence>
<protein>
    <submittedName>
        <fullName evidence="3">Uncharacterized protein</fullName>
    </submittedName>
</protein>
<proteinExistence type="predicted"/>
<dbReference type="PATRIC" id="fig|1398.18.peg.3474"/>
<name>A0A0C5CCA1_HEYCO</name>
<accession>A0A0C5CCA1</accession>
<evidence type="ECO:0000313" key="7">
    <source>
        <dbReference type="Proteomes" id="UP000075304"/>
    </source>
</evidence>
<dbReference type="Proteomes" id="UP000075288">
    <property type="component" value="Unassembled WGS sequence"/>
</dbReference>
<keyword evidence="5" id="KW-1185">Reference proteome</keyword>
<evidence type="ECO:0000313" key="5">
    <source>
        <dbReference type="Proteomes" id="UP000032024"/>
    </source>
</evidence>
<dbReference type="EMBL" id="CP010525">
    <property type="protein sequence ID" value="AJO24314.1"/>
    <property type="molecule type" value="Genomic_DNA"/>
</dbReference>
<dbReference type="EMBL" id="LQYI01000006">
    <property type="protein sequence ID" value="KYC73581.1"/>
    <property type="molecule type" value="Genomic_DNA"/>
</dbReference>